<dbReference type="EMBL" id="LRGB01000024">
    <property type="protein sequence ID" value="KZS21531.1"/>
    <property type="molecule type" value="Genomic_DNA"/>
</dbReference>
<dbReference type="GO" id="GO:0005576">
    <property type="term" value="C:extracellular region"/>
    <property type="evidence" value="ECO:0007669"/>
    <property type="project" value="UniProtKB-SubCell"/>
</dbReference>
<evidence type="ECO:0000256" key="6">
    <source>
        <dbReference type="ARBA" id="ARBA00023320"/>
    </source>
</evidence>
<dbReference type="PANTHER" id="PTHR35981">
    <property type="entry name" value="ION TRANSPORT PEPTIDE, ISOFORM C"/>
    <property type="match status" value="1"/>
</dbReference>
<feature type="disulfide bond" evidence="7">
    <location>
        <begin position="49"/>
        <end position="85"/>
    </location>
</feature>
<dbReference type="AlphaFoldDB" id="A0A162SQ91"/>
<gene>
    <name evidence="9" type="ORF">APZ42_011484</name>
</gene>
<feature type="chain" id="PRO_5007839531" evidence="8">
    <location>
        <begin position="26"/>
        <end position="124"/>
    </location>
</feature>
<evidence type="ECO:0000256" key="1">
    <source>
        <dbReference type="ARBA" id="ARBA00004613"/>
    </source>
</evidence>
<dbReference type="OrthoDB" id="6330469at2759"/>
<feature type="signal peptide" evidence="8">
    <location>
        <begin position="1"/>
        <end position="25"/>
    </location>
</feature>
<comment type="caution">
    <text evidence="9">The sequence shown here is derived from an EMBL/GenBank/DDBJ whole genome shotgun (WGS) entry which is preliminary data.</text>
</comment>
<dbReference type="FunFam" id="1.10.2010.10:FF:000001">
    <property type="entry name" value="Ion transport peptide isoform C"/>
    <property type="match status" value="1"/>
</dbReference>
<dbReference type="Pfam" id="PF01147">
    <property type="entry name" value="Crust_neurohorm"/>
    <property type="match status" value="1"/>
</dbReference>
<dbReference type="SUPFAM" id="SSF81778">
    <property type="entry name" value="Crustacean CHH/MIH/GIH neurohormone"/>
    <property type="match status" value="1"/>
</dbReference>
<evidence type="ECO:0000256" key="2">
    <source>
        <dbReference type="ARBA" id="ARBA00005447"/>
    </source>
</evidence>
<sequence length="124" mass="14084">MTFKLSNQLTAVGLLVLAMSALGTAEPPSGLSIFPHPLSKHSFTEISKCGGVYDMNIYAEFTEICWDCYNLYREPEIYRGCRKDCFTSAYFDGCLDVLQRTDKKSKILEGLSVIHRQMESRKEK</sequence>
<evidence type="ECO:0000256" key="3">
    <source>
        <dbReference type="ARBA" id="ARBA00022525"/>
    </source>
</evidence>
<dbReference type="GO" id="GO:0005184">
    <property type="term" value="F:neuropeptide hormone activity"/>
    <property type="evidence" value="ECO:0007669"/>
    <property type="project" value="InterPro"/>
</dbReference>
<dbReference type="PRINTS" id="PR00550">
    <property type="entry name" value="HYPRGLYCEMIC"/>
</dbReference>
<dbReference type="Proteomes" id="UP000076858">
    <property type="component" value="Unassembled WGS sequence"/>
</dbReference>
<proteinExistence type="inferred from homology"/>
<evidence type="ECO:0000313" key="9">
    <source>
        <dbReference type="EMBL" id="KZS21531.1"/>
    </source>
</evidence>
<evidence type="ECO:0000256" key="5">
    <source>
        <dbReference type="ARBA" id="ARBA00023157"/>
    </source>
</evidence>
<evidence type="ECO:0000256" key="4">
    <source>
        <dbReference type="ARBA" id="ARBA00022702"/>
    </source>
</evidence>
<dbReference type="InterPro" id="IPR031098">
    <property type="entry name" value="Crust_neurohorm"/>
</dbReference>
<organism evidence="9 10">
    <name type="scientific">Daphnia magna</name>
    <dbReference type="NCBI Taxonomy" id="35525"/>
    <lineage>
        <taxon>Eukaryota</taxon>
        <taxon>Metazoa</taxon>
        <taxon>Ecdysozoa</taxon>
        <taxon>Arthropoda</taxon>
        <taxon>Crustacea</taxon>
        <taxon>Branchiopoda</taxon>
        <taxon>Diplostraca</taxon>
        <taxon>Cladocera</taxon>
        <taxon>Anomopoda</taxon>
        <taxon>Daphniidae</taxon>
        <taxon>Daphnia</taxon>
    </lineage>
</organism>
<dbReference type="PANTHER" id="PTHR35981:SF2">
    <property type="entry name" value="ION TRANSPORT PEPTIDE, ISOFORM C"/>
    <property type="match status" value="1"/>
</dbReference>
<evidence type="ECO:0000256" key="7">
    <source>
        <dbReference type="PIRSR" id="PIRSR631098-51"/>
    </source>
</evidence>
<keyword evidence="10" id="KW-1185">Reference proteome</keyword>
<feature type="disulfide bond" evidence="7">
    <location>
        <begin position="65"/>
        <end position="81"/>
    </location>
</feature>
<evidence type="ECO:0000256" key="8">
    <source>
        <dbReference type="SAM" id="SignalP"/>
    </source>
</evidence>
<keyword evidence="8" id="KW-0732">Signal</keyword>
<evidence type="ECO:0000313" key="10">
    <source>
        <dbReference type="Proteomes" id="UP000076858"/>
    </source>
</evidence>
<keyword evidence="3" id="KW-0964">Secreted</keyword>
<comment type="similarity">
    <text evidence="2">Belongs to the arthropod CHH/MIH/GIH/VIH hormone family.</text>
</comment>
<name>A0A162SQ91_9CRUS</name>
<comment type="subcellular location">
    <subcellularLocation>
        <location evidence="1">Secreted</location>
    </subcellularLocation>
</comment>
<dbReference type="InterPro" id="IPR035957">
    <property type="entry name" value="Crust_neurohorm_sf"/>
</dbReference>
<keyword evidence="5 7" id="KW-1015">Disulfide bond</keyword>
<keyword evidence="6" id="KW-0527">Neuropeptide</keyword>
<protein>
    <submittedName>
        <fullName evidence="9">Ion transport peptide</fullName>
    </submittedName>
</protein>
<keyword evidence="4" id="KW-0372">Hormone</keyword>
<dbReference type="InterPro" id="IPR001166">
    <property type="entry name" value="Hyperglycemic"/>
</dbReference>
<dbReference type="InterPro" id="IPR018251">
    <property type="entry name" value="Crust_neurhormone_CS"/>
</dbReference>
<dbReference type="GO" id="GO:0007623">
    <property type="term" value="P:circadian rhythm"/>
    <property type="evidence" value="ECO:0007669"/>
    <property type="project" value="TreeGrafter"/>
</dbReference>
<feature type="disulfide bond" evidence="7">
    <location>
        <begin position="68"/>
        <end position="94"/>
    </location>
</feature>
<dbReference type="Gene3D" id="1.10.2010.10">
    <property type="entry name" value="Crustacean CHH/MIH/GIH neurohormone"/>
    <property type="match status" value="1"/>
</dbReference>
<reference evidence="9 10" key="1">
    <citation type="submission" date="2016-03" db="EMBL/GenBank/DDBJ databases">
        <title>EvidentialGene: Evidence-directed Construction of Genes on Genomes.</title>
        <authorList>
            <person name="Gilbert D.G."/>
            <person name="Choi J.-H."/>
            <person name="Mockaitis K."/>
            <person name="Colbourne J."/>
            <person name="Pfrender M."/>
        </authorList>
    </citation>
    <scope>NUCLEOTIDE SEQUENCE [LARGE SCALE GENOMIC DNA]</scope>
    <source>
        <strain evidence="9 10">Xinb3</strain>
        <tissue evidence="9">Complete organism</tissue>
    </source>
</reference>
<accession>A0A162SQ91</accession>
<dbReference type="PROSITE" id="PS01250">
    <property type="entry name" value="CHH_MIH_GIH"/>
    <property type="match status" value="1"/>
</dbReference>
<dbReference type="GO" id="GO:0007218">
    <property type="term" value="P:neuropeptide signaling pathway"/>
    <property type="evidence" value="ECO:0007669"/>
    <property type="project" value="UniProtKB-KW"/>
</dbReference>